<dbReference type="InterPro" id="IPR029001">
    <property type="entry name" value="ITPase-like_fam"/>
</dbReference>
<dbReference type="NCBIfam" id="TIGR00172">
    <property type="entry name" value="maf"/>
    <property type="match status" value="1"/>
</dbReference>
<dbReference type="Proteomes" id="UP000058446">
    <property type="component" value="Chromosome"/>
</dbReference>
<dbReference type="PIRSF" id="PIRSF006305">
    <property type="entry name" value="Maf"/>
    <property type="match status" value="1"/>
</dbReference>
<proteinExistence type="inferred from homology"/>
<comment type="subcellular location">
    <subcellularLocation>
        <location evidence="3">Cytoplasm</location>
    </subcellularLocation>
</comment>
<keyword evidence="3" id="KW-0963">Cytoplasm</keyword>
<comment type="similarity">
    <text evidence="3">Belongs to the Maf family.</text>
</comment>
<dbReference type="GO" id="GO:0005737">
    <property type="term" value="C:cytoplasm"/>
    <property type="evidence" value="ECO:0007669"/>
    <property type="project" value="UniProtKB-SubCell"/>
</dbReference>
<evidence type="ECO:0000256" key="1">
    <source>
        <dbReference type="ARBA" id="ARBA00001968"/>
    </source>
</evidence>
<comment type="caution">
    <text evidence="3">Lacks conserved residue(s) required for the propagation of feature annotation.</text>
</comment>
<comment type="catalytic activity">
    <reaction evidence="3">
        <text>a 2'-deoxyribonucleoside 5'-triphosphate + H2O = a 2'-deoxyribonucleoside 5'-phosphate + diphosphate + H(+)</text>
        <dbReference type="Rhea" id="RHEA:44644"/>
        <dbReference type="ChEBI" id="CHEBI:15377"/>
        <dbReference type="ChEBI" id="CHEBI:15378"/>
        <dbReference type="ChEBI" id="CHEBI:33019"/>
        <dbReference type="ChEBI" id="CHEBI:61560"/>
        <dbReference type="ChEBI" id="CHEBI:65317"/>
        <dbReference type="EC" id="3.6.1.9"/>
    </reaction>
</comment>
<accession>A0A0K2H1J5</accession>
<dbReference type="PANTHER" id="PTHR43213:SF5">
    <property type="entry name" value="BIFUNCTIONAL DTTP_UTP PYROPHOSPHATASE_METHYLTRANSFERASE PROTEIN-RELATED"/>
    <property type="match status" value="1"/>
</dbReference>
<dbReference type="EMBL" id="CP006841">
    <property type="protein sequence ID" value="ALA67915.1"/>
    <property type="molecule type" value="Genomic_DNA"/>
</dbReference>
<gene>
    <name evidence="4" type="ORF">CLAC_09600</name>
</gene>
<comment type="catalytic activity">
    <reaction evidence="3">
        <text>a ribonucleoside 5'-triphosphate + H2O = a ribonucleoside 5'-phosphate + diphosphate + H(+)</text>
        <dbReference type="Rhea" id="RHEA:23996"/>
        <dbReference type="ChEBI" id="CHEBI:15377"/>
        <dbReference type="ChEBI" id="CHEBI:15378"/>
        <dbReference type="ChEBI" id="CHEBI:33019"/>
        <dbReference type="ChEBI" id="CHEBI:58043"/>
        <dbReference type="ChEBI" id="CHEBI:61557"/>
        <dbReference type="EC" id="3.6.1.9"/>
    </reaction>
</comment>
<dbReference type="GO" id="GO:0047429">
    <property type="term" value="F:nucleoside triphosphate diphosphatase activity"/>
    <property type="evidence" value="ECO:0007669"/>
    <property type="project" value="UniProtKB-EC"/>
</dbReference>
<dbReference type="KEGG" id="clw:CLAC_09600"/>
<dbReference type="AlphaFoldDB" id="A0A0K2H1J5"/>
<keyword evidence="2 3" id="KW-0378">Hydrolase</keyword>
<feature type="active site" description="Proton acceptor" evidence="3">
    <location>
        <position position="75"/>
    </location>
</feature>
<evidence type="ECO:0000313" key="5">
    <source>
        <dbReference type="Proteomes" id="UP000058446"/>
    </source>
</evidence>
<dbReference type="OrthoDB" id="3527985at2"/>
<dbReference type="Gene3D" id="3.90.950.10">
    <property type="match status" value="1"/>
</dbReference>
<dbReference type="CDD" id="cd00555">
    <property type="entry name" value="Maf"/>
    <property type="match status" value="1"/>
</dbReference>
<reference evidence="4 5" key="1">
    <citation type="submission" date="2013-10" db="EMBL/GenBank/DDBJ databases">
        <title>Complete genome sequence of Corynebacterium lactis DSM 45799(T), isolated from raw cow milk.</title>
        <authorList>
            <person name="Ruckert C."/>
            <person name="Albersmeier A."/>
            <person name="Lipski A."/>
            <person name="Kalinowski J."/>
        </authorList>
    </citation>
    <scope>NUCLEOTIDE SEQUENCE [LARGE SCALE GENOMIC DNA]</scope>
    <source>
        <strain evidence="4 5">RW2-5</strain>
    </source>
</reference>
<dbReference type="PATRIC" id="fig|1408189.4.peg.1927"/>
<comment type="cofactor">
    <cofactor evidence="1 3">
        <name>a divalent metal cation</name>
        <dbReference type="ChEBI" id="CHEBI:60240"/>
    </cofactor>
</comment>
<evidence type="ECO:0000256" key="2">
    <source>
        <dbReference type="ARBA" id="ARBA00022801"/>
    </source>
</evidence>
<keyword evidence="5" id="KW-1185">Reference proteome</keyword>
<dbReference type="GO" id="GO:0009117">
    <property type="term" value="P:nucleotide metabolic process"/>
    <property type="evidence" value="ECO:0007669"/>
    <property type="project" value="UniProtKB-KW"/>
</dbReference>
<comment type="function">
    <text evidence="3">Nucleoside triphosphate pyrophosphatase. May have a dual role in cell division arrest and in preventing the incorporation of modified nucleotides into cellular nucleic acids.</text>
</comment>
<dbReference type="EC" id="3.6.1.9" evidence="3"/>
<dbReference type="STRING" id="1408189.CLAC_09600"/>
<organism evidence="4 5">
    <name type="scientific">Corynebacterium lactis RW2-5</name>
    <dbReference type="NCBI Taxonomy" id="1408189"/>
    <lineage>
        <taxon>Bacteria</taxon>
        <taxon>Bacillati</taxon>
        <taxon>Actinomycetota</taxon>
        <taxon>Actinomycetes</taxon>
        <taxon>Mycobacteriales</taxon>
        <taxon>Corynebacteriaceae</taxon>
        <taxon>Corynebacterium</taxon>
    </lineage>
</organism>
<dbReference type="RefSeq" id="WP_053412694.1">
    <property type="nucleotide sequence ID" value="NZ_CP006841.1"/>
</dbReference>
<name>A0A0K2H1J5_9CORY</name>
<evidence type="ECO:0000313" key="4">
    <source>
        <dbReference type="EMBL" id="ALA67915.1"/>
    </source>
</evidence>
<dbReference type="PANTHER" id="PTHR43213">
    <property type="entry name" value="BIFUNCTIONAL DTTP/UTP PYROPHOSPHATASE/METHYLTRANSFERASE PROTEIN-RELATED"/>
    <property type="match status" value="1"/>
</dbReference>
<protein>
    <recommendedName>
        <fullName evidence="3">Nucleoside triphosphate pyrophosphatase</fullName>
        <ecNumber evidence="3">3.6.1.9</ecNumber>
    </recommendedName>
    <alternativeName>
        <fullName evidence="3">Nucleotide pyrophosphatase</fullName>
        <shortName evidence="3">Nucleotide PPase</shortName>
    </alternativeName>
</protein>
<sequence length="200" mass="21412">MSTPRIVLASTSPSRLSILRGAGIEPITAAPEVDEDTLIASLADASPAHVVETLAKAKAHAVAERFPDDVVIGGDSMLLIDGELQGKPHTVERTIARWQSQRGRTAELITGHCIVTPKGEHVEAAITTLDFAEVSDEDIRAYAQTGEPLKCAGAFTLEAMGGWFIDGINGDPSSVIGLSLPVVRRALYRYGYSVSQFWNK</sequence>
<evidence type="ECO:0000256" key="3">
    <source>
        <dbReference type="HAMAP-Rule" id="MF_00528"/>
    </source>
</evidence>
<dbReference type="Pfam" id="PF02545">
    <property type="entry name" value="Maf"/>
    <property type="match status" value="1"/>
</dbReference>
<dbReference type="InterPro" id="IPR003697">
    <property type="entry name" value="Maf-like"/>
</dbReference>
<keyword evidence="3" id="KW-0546">Nucleotide metabolism</keyword>
<dbReference type="HAMAP" id="MF_00528">
    <property type="entry name" value="Maf"/>
    <property type="match status" value="1"/>
</dbReference>
<dbReference type="SUPFAM" id="SSF52972">
    <property type="entry name" value="ITPase-like"/>
    <property type="match status" value="1"/>
</dbReference>